<evidence type="ECO:0000313" key="2">
    <source>
        <dbReference type="Proteomes" id="UP000027120"/>
    </source>
</evidence>
<keyword evidence="2" id="KW-1185">Reference proteome</keyword>
<accession>A0A067FTP3</accession>
<organism evidence="1 2">
    <name type="scientific">Citrus sinensis</name>
    <name type="common">Sweet orange</name>
    <name type="synonym">Citrus aurantium var. sinensis</name>
    <dbReference type="NCBI Taxonomy" id="2711"/>
    <lineage>
        <taxon>Eukaryota</taxon>
        <taxon>Viridiplantae</taxon>
        <taxon>Streptophyta</taxon>
        <taxon>Embryophyta</taxon>
        <taxon>Tracheophyta</taxon>
        <taxon>Spermatophyta</taxon>
        <taxon>Magnoliopsida</taxon>
        <taxon>eudicotyledons</taxon>
        <taxon>Gunneridae</taxon>
        <taxon>Pentapetalae</taxon>
        <taxon>rosids</taxon>
        <taxon>malvids</taxon>
        <taxon>Sapindales</taxon>
        <taxon>Rutaceae</taxon>
        <taxon>Aurantioideae</taxon>
        <taxon>Citrus</taxon>
    </lineage>
</organism>
<dbReference type="EMBL" id="KK784890">
    <property type="protein sequence ID" value="KDO70727.1"/>
    <property type="molecule type" value="Genomic_DNA"/>
</dbReference>
<dbReference type="EMBL" id="KK784890">
    <property type="protein sequence ID" value="KDO70728.1"/>
    <property type="molecule type" value="Genomic_DNA"/>
</dbReference>
<sequence length="49" mass="5812">WIASFVFWRRKAHRSKYACGLTANNVGLLMLLDKDPRMRKWRCLSSTQV</sequence>
<evidence type="ECO:0000313" key="1">
    <source>
        <dbReference type="EMBL" id="KDO70729.1"/>
    </source>
</evidence>
<gene>
    <name evidence="1" type="ORF">CISIN_1g0102892mg</name>
</gene>
<proteinExistence type="predicted"/>
<reference evidence="1 2" key="1">
    <citation type="submission" date="2014-04" db="EMBL/GenBank/DDBJ databases">
        <authorList>
            <consortium name="International Citrus Genome Consortium"/>
            <person name="Gmitter F."/>
            <person name="Chen C."/>
            <person name="Farmerie W."/>
            <person name="Harkins T."/>
            <person name="Desany B."/>
            <person name="Mohiuddin M."/>
            <person name="Kodira C."/>
            <person name="Borodovsky M."/>
            <person name="Lomsadze A."/>
            <person name="Burns P."/>
            <person name="Jenkins J."/>
            <person name="Prochnik S."/>
            <person name="Shu S."/>
            <person name="Chapman J."/>
            <person name="Pitluck S."/>
            <person name="Schmutz J."/>
            <person name="Rokhsar D."/>
        </authorList>
    </citation>
    <scope>NUCLEOTIDE SEQUENCE</scope>
</reference>
<name>A0A067FTP3_CITSI</name>
<dbReference type="Proteomes" id="UP000027120">
    <property type="component" value="Unassembled WGS sequence"/>
</dbReference>
<dbReference type="STRING" id="2711.A0A067FTP3"/>
<feature type="non-terminal residue" evidence="1">
    <location>
        <position position="1"/>
    </location>
</feature>
<protein>
    <submittedName>
        <fullName evidence="1">Uncharacterized protein</fullName>
    </submittedName>
</protein>
<dbReference type="AlphaFoldDB" id="A0A067FTP3"/>
<dbReference type="EMBL" id="KK784890">
    <property type="protein sequence ID" value="KDO70726.1"/>
    <property type="molecule type" value="Genomic_DNA"/>
</dbReference>
<dbReference type="EMBL" id="KK784890">
    <property type="protein sequence ID" value="KDO70729.1"/>
    <property type="molecule type" value="Genomic_DNA"/>
</dbReference>